<dbReference type="AlphaFoldDB" id="F2TTY1"/>
<evidence type="ECO:0000313" key="1">
    <source>
        <dbReference type="EMBL" id="EGE86694.2"/>
    </source>
</evidence>
<feature type="non-terminal residue" evidence="1">
    <location>
        <position position="154"/>
    </location>
</feature>
<sequence length="154" mass="17620">KTQFTDYICSFRHFEQNNDCCLYHISVFKQIETTKSSVSTAEMTVILTSALIISKLLIQCTIEEGRLLMSAAECYICRGLYYINCCLKKEKNSDYSVNQVKMKNTEKDDNELLNLDLSLDSDIIISQDDLSVCMNTDMSISLINIIIANLFFLH</sequence>
<protein>
    <submittedName>
        <fullName evidence="1">Uncharacterized protein</fullName>
    </submittedName>
</protein>
<reference evidence="1" key="1">
    <citation type="submission" date="2010-03" db="EMBL/GenBank/DDBJ databases">
        <title>Annotation of Blastomyces dermatitidis strain ATCC 18188.</title>
        <authorList>
            <consortium name="The Broad Institute Genome Sequencing Platform"/>
            <consortium name="Broad Institute Genome Sequencing Center for Infectious Disease."/>
            <person name="Cuomo C."/>
            <person name="Klein B."/>
            <person name="Sullivan T."/>
            <person name="Heitman J."/>
            <person name="Young S."/>
            <person name="Zeng Q."/>
            <person name="Gargeya S."/>
            <person name="Alvarado L."/>
            <person name="Berlin A.M."/>
            <person name="Chapman S.B."/>
            <person name="Chen Z."/>
            <person name="Freedman E."/>
            <person name="Gellesch M."/>
            <person name="Goldberg J."/>
            <person name="Griggs A."/>
            <person name="Gujja S."/>
            <person name="Heilman E."/>
            <person name="Heiman D."/>
            <person name="Howarth C."/>
            <person name="Mehta T."/>
            <person name="Neiman D."/>
            <person name="Pearson M."/>
            <person name="Roberts A."/>
            <person name="Saif S."/>
            <person name="Shea T."/>
            <person name="Shenoy N."/>
            <person name="Sisk P."/>
            <person name="Stolte C."/>
            <person name="Sykes S."/>
            <person name="White J."/>
            <person name="Yandava C."/>
            <person name="Haas B."/>
            <person name="Nusbaum C."/>
            <person name="Birren B."/>
        </authorList>
    </citation>
    <scope>NUCLEOTIDE SEQUENCE [LARGE SCALE GENOMIC DNA]</scope>
    <source>
        <strain evidence="1">ATCC 18188</strain>
    </source>
</reference>
<organism evidence="1">
    <name type="scientific">Ajellomyces dermatitidis (strain ATCC 18188 / CBS 674.68)</name>
    <name type="common">Blastomyces dermatitidis</name>
    <dbReference type="NCBI Taxonomy" id="653446"/>
    <lineage>
        <taxon>Eukaryota</taxon>
        <taxon>Fungi</taxon>
        <taxon>Dikarya</taxon>
        <taxon>Ascomycota</taxon>
        <taxon>Pezizomycotina</taxon>
        <taxon>Eurotiomycetes</taxon>
        <taxon>Eurotiomycetidae</taxon>
        <taxon>Onygenales</taxon>
        <taxon>Ajellomycetaceae</taxon>
        <taxon>Blastomyces</taxon>
    </lineage>
</organism>
<gene>
    <name evidence="1" type="ORF">BDDG_09644</name>
</gene>
<dbReference type="HOGENOM" id="CLU_1937562_0_0_1"/>
<dbReference type="Proteomes" id="UP000007802">
    <property type="component" value="Unassembled WGS sequence"/>
</dbReference>
<name>F2TTY1_AJEDA</name>
<accession>F2TTY1</accession>
<feature type="non-terminal residue" evidence="1">
    <location>
        <position position="1"/>
    </location>
</feature>
<dbReference type="EMBL" id="GG749655">
    <property type="protein sequence ID" value="EGE86694.2"/>
    <property type="molecule type" value="Genomic_DNA"/>
</dbReference>
<proteinExistence type="predicted"/>